<keyword evidence="1" id="KW-0812">Transmembrane</keyword>
<keyword evidence="1" id="KW-0472">Membrane</keyword>
<evidence type="ECO:0000313" key="2">
    <source>
        <dbReference type="EMBL" id="KUI72651.1"/>
    </source>
</evidence>
<dbReference type="Pfam" id="PF17784">
    <property type="entry name" value="Sulfotransfer_4"/>
    <property type="match status" value="1"/>
</dbReference>
<dbReference type="PANTHER" id="PTHR36978">
    <property type="entry name" value="P-LOOP CONTAINING NUCLEOTIDE TRIPHOSPHATE HYDROLASE"/>
    <property type="match status" value="1"/>
</dbReference>
<keyword evidence="3" id="KW-1185">Reference proteome</keyword>
<dbReference type="EMBL" id="CM003106">
    <property type="protein sequence ID" value="KUI72651.1"/>
    <property type="molecule type" value="Genomic_DNA"/>
</dbReference>
<dbReference type="Proteomes" id="UP000078559">
    <property type="component" value="Chromosome 9"/>
</dbReference>
<dbReference type="AlphaFoldDB" id="A0A194W850"/>
<evidence type="ECO:0000313" key="3">
    <source>
        <dbReference type="Proteomes" id="UP000078559"/>
    </source>
</evidence>
<dbReference type="SMR" id="A0A194W850"/>
<proteinExistence type="predicted"/>
<evidence type="ECO:0008006" key="4">
    <source>
        <dbReference type="Google" id="ProtNLM"/>
    </source>
</evidence>
<evidence type="ECO:0000256" key="1">
    <source>
        <dbReference type="SAM" id="Phobius"/>
    </source>
</evidence>
<dbReference type="Gene3D" id="3.40.50.300">
    <property type="entry name" value="P-loop containing nucleotide triphosphate hydrolases"/>
    <property type="match status" value="1"/>
</dbReference>
<dbReference type="InterPro" id="IPR027417">
    <property type="entry name" value="P-loop_NTPase"/>
</dbReference>
<dbReference type="PANTHER" id="PTHR36978:SF3">
    <property type="entry name" value="P-LOOP CONTAINING NUCLEOSIDE TRIPHOSPHATE HYDROLASE PROTEIN"/>
    <property type="match status" value="1"/>
</dbReference>
<keyword evidence="1" id="KW-1133">Transmembrane helix</keyword>
<dbReference type="InterPro" id="IPR040632">
    <property type="entry name" value="Sulfotransfer_4"/>
</dbReference>
<sequence length="268" mass="30129">MGQQASSPKPGAKLQVIGAGLPCTANTTLNRALEILLDGPVYHGGTQVCKAAPTHMRSWIAIMERTPTRGPDDEKFITRTIPRLLDGYVATTDGPGMCFVPELVQLYPDAKVVCLTRDLNDWVRSWEPMADGTMRWYLRGLLLPLLAPMRLLPQYMDALMAGRWEEMYHLSEAEKKAPGPVVWKRHIENLKRAVPADRLVFYDVKEGWGPLCEALGREVPKGVPFPAIIYDDGIQEFAQREVMRAIVRWLAIMGSAVGAYWAWMSYPF</sequence>
<accession>A0A194W850</accession>
<reference evidence="2" key="1">
    <citation type="submission" date="2014-12" db="EMBL/GenBank/DDBJ databases">
        <title>Genome Sequence of Valsa Canker Pathogens Uncovers a Specific Adaption of Colonization on Woody Bark.</title>
        <authorList>
            <person name="Yin Z."/>
            <person name="Liu H."/>
            <person name="Gao X."/>
            <person name="Li Z."/>
            <person name="Song N."/>
            <person name="Ke X."/>
            <person name="Dai Q."/>
            <person name="Wu Y."/>
            <person name="Sun Y."/>
            <person name="Xu J.-R."/>
            <person name="Kang Z.K."/>
            <person name="Wang L."/>
            <person name="Huang L."/>
        </authorList>
    </citation>
    <scope>NUCLEOTIDE SEQUENCE [LARGE SCALE GENOMIC DNA]</scope>
    <source>
        <strain evidence="2">03-8</strain>
    </source>
</reference>
<dbReference type="OrthoDB" id="408152at2759"/>
<protein>
    <recommendedName>
        <fullName evidence="4">NAD dependent epimerase/dehydratase</fullName>
    </recommendedName>
</protein>
<dbReference type="SUPFAM" id="SSF52540">
    <property type="entry name" value="P-loop containing nucleoside triphosphate hydrolases"/>
    <property type="match status" value="1"/>
</dbReference>
<feature type="transmembrane region" description="Helical" evidence="1">
    <location>
        <begin position="245"/>
        <end position="263"/>
    </location>
</feature>
<name>A0A194W850_CYTMA</name>
<gene>
    <name evidence="2" type="ORF">VM1G_08244</name>
</gene>
<organism evidence="2 3">
    <name type="scientific">Cytospora mali</name>
    <name type="common">Apple Valsa canker fungus</name>
    <name type="synonym">Valsa mali</name>
    <dbReference type="NCBI Taxonomy" id="578113"/>
    <lineage>
        <taxon>Eukaryota</taxon>
        <taxon>Fungi</taxon>
        <taxon>Dikarya</taxon>
        <taxon>Ascomycota</taxon>
        <taxon>Pezizomycotina</taxon>
        <taxon>Sordariomycetes</taxon>
        <taxon>Sordariomycetidae</taxon>
        <taxon>Diaporthales</taxon>
        <taxon>Cytosporaceae</taxon>
        <taxon>Cytospora</taxon>
    </lineage>
</organism>